<dbReference type="CDD" id="cd06163">
    <property type="entry name" value="S2P-M50_PDZ_RseP-like"/>
    <property type="match status" value="1"/>
</dbReference>
<evidence type="ECO:0000256" key="9">
    <source>
        <dbReference type="ARBA" id="ARBA00023049"/>
    </source>
</evidence>
<organism evidence="13 14">
    <name type="scientific">Candidatus Magasanikbacteria bacterium RIFOXYD1_FULL_40_23</name>
    <dbReference type="NCBI Taxonomy" id="1798705"/>
    <lineage>
        <taxon>Bacteria</taxon>
        <taxon>Candidatus Magasanikiibacteriota</taxon>
    </lineage>
</organism>
<evidence type="ECO:0000256" key="1">
    <source>
        <dbReference type="ARBA" id="ARBA00001947"/>
    </source>
</evidence>
<proteinExistence type="inferred from homology"/>
<sequence length="388" mass="42381">MVTLLIFIAVLAVLVISHEWGHFMVARKSGMKVYEFGFGFPPRLFGIQLTKDANGNKKWKFAWRGKDDDLTQGTVYSFNLIPLGGFVRIKGEDGQESGPDSFAAQKDWKKAATLLAGVGMNIILAFVLLSIGFMAGAPQAVDNLPPGTKVEDRRLEIMEVMEGKPASVGGLQSGDIIMALDALQDPTVQAMQEYVDAHKDQDIKVTVKRGDQTLEKNIHPFVYPDTGKGGLGVSLVEVGLVRYSWYKSIYYGGIMTGLYLKEILFSFGYLISGLFAGAPVGESLSGPVGIAVMTGKVARLGFNYLLNFIALLSLNLAIINVLPIPALDGGRFLFLLIGKLKGKAVEQKYEQVAHGIGFLVLISLVVLITIKDIGTFKWIFIDLWNKIV</sequence>
<evidence type="ECO:0000256" key="2">
    <source>
        <dbReference type="ARBA" id="ARBA00004141"/>
    </source>
</evidence>
<dbReference type="GO" id="GO:0006508">
    <property type="term" value="P:proteolysis"/>
    <property type="evidence" value="ECO:0007669"/>
    <property type="project" value="UniProtKB-KW"/>
</dbReference>
<dbReference type="Pfam" id="PF02163">
    <property type="entry name" value="Peptidase_M50"/>
    <property type="match status" value="2"/>
</dbReference>
<dbReference type="STRING" id="1798705.A2563_03705"/>
<evidence type="ECO:0000313" key="14">
    <source>
        <dbReference type="Proteomes" id="UP000176634"/>
    </source>
</evidence>
<name>A0A1F6P9G0_9BACT</name>
<evidence type="ECO:0000256" key="7">
    <source>
        <dbReference type="ARBA" id="ARBA00022833"/>
    </source>
</evidence>
<feature type="domain" description="Peptidase M50" evidence="12">
    <location>
        <begin position="7"/>
        <end position="50"/>
    </location>
</feature>
<protein>
    <recommendedName>
        <fullName evidence="12">Peptidase M50 domain-containing protein</fullName>
    </recommendedName>
</protein>
<dbReference type="InterPro" id="IPR036034">
    <property type="entry name" value="PDZ_sf"/>
</dbReference>
<comment type="similarity">
    <text evidence="3">Belongs to the peptidase M50B family.</text>
</comment>
<dbReference type="PANTHER" id="PTHR42837:SF2">
    <property type="entry name" value="MEMBRANE METALLOPROTEASE ARASP2, CHLOROPLASTIC-RELATED"/>
    <property type="match status" value="1"/>
</dbReference>
<evidence type="ECO:0000256" key="4">
    <source>
        <dbReference type="ARBA" id="ARBA00022670"/>
    </source>
</evidence>
<dbReference type="EMBL" id="MFRA01000005">
    <property type="protein sequence ID" value="OGH92748.1"/>
    <property type="molecule type" value="Genomic_DNA"/>
</dbReference>
<comment type="caution">
    <text evidence="13">The sequence shown here is derived from an EMBL/GenBank/DDBJ whole genome shotgun (WGS) entry which is preliminary data.</text>
</comment>
<dbReference type="InterPro" id="IPR004387">
    <property type="entry name" value="Pept_M50_Zn"/>
</dbReference>
<keyword evidence="5 11" id="KW-0812">Transmembrane</keyword>
<evidence type="ECO:0000256" key="8">
    <source>
        <dbReference type="ARBA" id="ARBA00022989"/>
    </source>
</evidence>
<dbReference type="AlphaFoldDB" id="A0A1F6P9G0"/>
<evidence type="ECO:0000256" key="11">
    <source>
        <dbReference type="SAM" id="Phobius"/>
    </source>
</evidence>
<evidence type="ECO:0000256" key="5">
    <source>
        <dbReference type="ARBA" id="ARBA00022692"/>
    </source>
</evidence>
<keyword evidence="7" id="KW-0862">Zinc</keyword>
<evidence type="ECO:0000256" key="6">
    <source>
        <dbReference type="ARBA" id="ARBA00022801"/>
    </source>
</evidence>
<comment type="subcellular location">
    <subcellularLocation>
        <location evidence="2">Membrane</location>
        <topology evidence="2">Multi-pass membrane protein</topology>
    </subcellularLocation>
</comment>
<dbReference type="PANTHER" id="PTHR42837">
    <property type="entry name" value="REGULATOR OF SIGMA-E PROTEASE RSEP"/>
    <property type="match status" value="1"/>
</dbReference>
<dbReference type="InterPro" id="IPR008915">
    <property type="entry name" value="Peptidase_M50"/>
</dbReference>
<feature type="transmembrane region" description="Helical" evidence="11">
    <location>
        <begin position="111"/>
        <end position="135"/>
    </location>
</feature>
<dbReference type="SUPFAM" id="SSF50156">
    <property type="entry name" value="PDZ domain-like"/>
    <property type="match status" value="1"/>
</dbReference>
<feature type="domain" description="Peptidase M50" evidence="12">
    <location>
        <begin position="72"/>
        <end position="363"/>
    </location>
</feature>
<dbReference type="Gene3D" id="2.30.42.10">
    <property type="match status" value="1"/>
</dbReference>
<keyword evidence="8 11" id="KW-1133">Transmembrane helix</keyword>
<keyword evidence="10 11" id="KW-0472">Membrane</keyword>
<feature type="transmembrane region" description="Helical" evidence="11">
    <location>
        <begin position="304"/>
        <end position="326"/>
    </location>
</feature>
<accession>A0A1F6P9G0</accession>
<keyword evidence="9" id="KW-0482">Metalloprotease</keyword>
<evidence type="ECO:0000256" key="3">
    <source>
        <dbReference type="ARBA" id="ARBA00007931"/>
    </source>
</evidence>
<gene>
    <name evidence="13" type="ORF">A2563_03705</name>
</gene>
<evidence type="ECO:0000259" key="12">
    <source>
        <dbReference type="Pfam" id="PF02163"/>
    </source>
</evidence>
<dbReference type="GO" id="GO:0016020">
    <property type="term" value="C:membrane"/>
    <property type="evidence" value="ECO:0007669"/>
    <property type="project" value="UniProtKB-SubCell"/>
</dbReference>
<evidence type="ECO:0000313" key="13">
    <source>
        <dbReference type="EMBL" id="OGH92748.1"/>
    </source>
</evidence>
<keyword evidence="6" id="KW-0378">Hydrolase</keyword>
<dbReference type="GO" id="GO:0004222">
    <property type="term" value="F:metalloendopeptidase activity"/>
    <property type="evidence" value="ECO:0007669"/>
    <property type="project" value="InterPro"/>
</dbReference>
<evidence type="ECO:0000256" key="10">
    <source>
        <dbReference type="ARBA" id="ARBA00023136"/>
    </source>
</evidence>
<comment type="cofactor">
    <cofactor evidence="1">
        <name>Zn(2+)</name>
        <dbReference type="ChEBI" id="CHEBI:29105"/>
    </cofactor>
</comment>
<feature type="transmembrane region" description="Helical" evidence="11">
    <location>
        <begin position="352"/>
        <end position="370"/>
    </location>
</feature>
<reference evidence="13 14" key="1">
    <citation type="journal article" date="2016" name="Nat. Commun.">
        <title>Thousands of microbial genomes shed light on interconnected biogeochemical processes in an aquifer system.</title>
        <authorList>
            <person name="Anantharaman K."/>
            <person name="Brown C.T."/>
            <person name="Hug L.A."/>
            <person name="Sharon I."/>
            <person name="Castelle C.J."/>
            <person name="Probst A.J."/>
            <person name="Thomas B.C."/>
            <person name="Singh A."/>
            <person name="Wilkins M.J."/>
            <person name="Karaoz U."/>
            <person name="Brodie E.L."/>
            <person name="Williams K.H."/>
            <person name="Hubbard S.S."/>
            <person name="Banfield J.F."/>
        </authorList>
    </citation>
    <scope>NUCLEOTIDE SEQUENCE [LARGE SCALE GENOMIC DNA]</scope>
</reference>
<dbReference type="Proteomes" id="UP000176634">
    <property type="component" value="Unassembled WGS sequence"/>
</dbReference>
<keyword evidence="4" id="KW-0645">Protease</keyword>